<proteinExistence type="predicted"/>
<sequence>MRRKKLSRDPSPLLLGRRFVWRALSEVTLKYFRQYLRSQRDCVLGQDHGTVSGEMARNDIDELVEEHRQKLTTEELIELHCVSQKTVVEENLSEEEQVTANQQSSGAIREMLEA</sequence>
<gene>
    <name evidence="2" type="ORF">AVEN_50003_1</name>
</gene>
<keyword evidence="3" id="KW-1185">Reference proteome</keyword>
<comment type="caution">
    <text evidence="2">The sequence shown here is derived from an EMBL/GenBank/DDBJ whole genome shotgun (WGS) entry which is preliminary data.</text>
</comment>
<evidence type="ECO:0000313" key="3">
    <source>
        <dbReference type="Proteomes" id="UP000499080"/>
    </source>
</evidence>
<feature type="region of interest" description="Disordered" evidence="1">
    <location>
        <begin position="92"/>
        <end position="114"/>
    </location>
</feature>
<evidence type="ECO:0000313" key="2">
    <source>
        <dbReference type="EMBL" id="GBM10285.1"/>
    </source>
</evidence>
<organism evidence="2 3">
    <name type="scientific">Araneus ventricosus</name>
    <name type="common">Orbweaver spider</name>
    <name type="synonym">Epeira ventricosa</name>
    <dbReference type="NCBI Taxonomy" id="182803"/>
    <lineage>
        <taxon>Eukaryota</taxon>
        <taxon>Metazoa</taxon>
        <taxon>Ecdysozoa</taxon>
        <taxon>Arthropoda</taxon>
        <taxon>Chelicerata</taxon>
        <taxon>Arachnida</taxon>
        <taxon>Araneae</taxon>
        <taxon>Araneomorphae</taxon>
        <taxon>Entelegynae</taxon>
        <taxon>Araneoidea</taxon>
        <taxon>Araneidae</taxon>
        <taxon>Araneus</taxon>
    </lineage>
</organism>
<protein>
    <submittedName>
        <fullName evidence="2">Uncharacterized protein</fullName>
    </submittedName>
</protein>
<dbReference type="Proteomes" id="UP000499080">
    <property type="component" value="Unassembled WGS sequence"/>
</dbReference>
<evidence type="ECO:0000256" key="1">
    <source>
        <dbReference type="SAM" id="MobiDB-lite"/>
    </source>
</evidence>
<dbReference type="AlphaFoldDB" id="A0A4Y2D3Z8"/>
<reference evidence="2 3" key="1">
    <citation type="journal article" date="2019" name="Sci. Rep.">
        <title>Orb-weaving spider Araneus ventricosus genome elucidates the spidroin gene catalogue.</title>
        <authorList>
            <person name="Kono N."/>
            <person name="Nakamura H."/>
            <person name="Ohtoshi R."/>
            <person name="Moran D.A.P."/>
            <person name="Shinohara A."/>
            <person name="Yoshida Y."/>
            <person name="Fujiwara M."/>
            <person name="Mori M."/>
            <person name="Tomita M."/>
            <person name="Arakawa K."/>
        </authorList>
    </citation>
    <scope>NUCLEOTIDE SEQUENCE [LARGE SCALE GENOMIC DNA]</scope>
</reference>
<dbReference type="EMBL" id="BGPR01000283">
    <property type="protein sequence ID" value="GBM10285.1"/>
    <property type="molecule type" value="Genomic_DNA"/>
</dbReference>
<name>A0A4Y2D3Z8_ARAVE</name>
<accession>A0A4Y2D3Z8</accession>
<dbReference type="OrthoDB" id="7607518at2759"/>